<evidence type="ECO:0000256" key="1">
    <source>
        <dbReference type="ARBA" id="ARBA00022741"/>
    </source>
</evidence>
<dbReference type="GO" id="GO:0005524">
    <property type="term" value="F:ATP binding"/>
    <property type="evidence" value="ECO:0007669"/>
    <property type="project" value="UniProtKB-KW"/>
</dbReference>
<keyword evidence="1" id="KW-0547">Nucleotide-binding</keyword>
<dbReference type="InterPro" id="IPR003439">
    <property type="entry name" value="ABC_transporter-like_ATP-bd"/>
</dbReference>
<dbReference type="Pfam" id="PF16326">
    <property type="entry name" value="ABC_tran_CTD"/>
    <property type="match status" value="1"/>
</dbReference>
<keyword evidence="9" id="KW-1185">Reference proteome</keyword>
<dbReference type="InterPro" id="IPR003593">
    <property type="entry name" value="AAA+_ATPase"/>
</dbReference>
<dbReference type="PROSITE" id="PS50893">
    <property type="entry name" value="ABC_TRANSPORTER_2"/>
    <property type="match status" value="2"/>
</dbReference>
<dbReference type="SUPFAM" id="SSF52540">
    <property type="entry name" value="P-loop containing nucleoside triphosphate hydrolases"/>
    <property type="match status" value="2"/>
</dbReference>
<evidence type="ECO:0000313" key="9">
    <source>
        <dbReference type="Proteomes" id="UP000008748"/>
    </source>
</evidence>
<feature type="compositionally biased region" description="Polar residues" evidence="6">
    <location>
        <begin position="507"/>
        <end position="530"/>
    </location>
</feature>
<dbReference type="Gene3D" id="3.40.50.300">
    <property type="entry name" value="P-loop containing nucleotide triphosphate hydrolases"/>
    <property type="match status" value="2"/>
</dbReference>
<dbReference type="PANTHER" id="PTHR42855">
    <property type="entry name" value="ABC TRANSPORTER ATP-BINDING SUBUNIT"/>
    <property type="match status" value="1"/>
</dbReference>
<comment type="caution">
    <text evidence="8">The sequence shown here is derived from an EMBL/GenBank/DDBJ whole genome shotgun (WGS) entry which is preliminary data.</text>
</comment>
<dbReference type="PROSITE" id="PS00211">
    <property type="entry name" value="ABC_TRANSPORTER_1"/>
    <property type="match status" value="2"/>
</dbReference>
<dbReference type="InterPro" id="IPR017871">
    <property type="entry name" value="ABC_transporter-like_CS"/>
</dbReference>
<dbReference type="InterPro" id="IPR032524">
    <property type="entry name" value="ABC_tran_C"/>
</dbReference>
<evidence type="ECO:0000313" key="8">
    <source>
        <dbReference type="EMBL" id="EJF76366.1"/>
    </source>
</evidence>
<dbReference type="SMART" id="SM00382">
    <property type="entry name" value="AAA"/>
    <property type="match status" value="2"/>
</dbReference>
<feature type="coiled-coil region" evidence="5">
    <location>
        <begin position="551"/>
        <end position="605"/>
    </location>
</feature>
<evidence type="ECO:0000256" key="6">
    <source>
        <dbReference type="SAM" id="MobiDB-lite"/>
    </source>
</evidence>
<dbReference type="RefSeq" id="WP_006589836.1">
    <property type="nucleotide sequence ID" value="NZ_JH725077.1"/>
</dbReference>
<evidence type="ECO:0000256" key="2">
    <source>
        <dbReference type="ARBA" id="ARBA00022840"/>
    </source>
</evidence>
<dbReference type="Gene3D" id="1.10.287.380">
    <property type="entry name" value="Valyl-tRNA synthetase, C-terminal domain"/>
    <property type="match status" value="1"/>
</dbReference>
<dbReference type="Proteomes" id="UP000008748">
    <property type="component" value="Unassembled WGS sequence"/>
</dbReference>
<feature type="domain" description="ABC transporter" evidence="7">
    <location>
        <begin position="283"/>
        <end position="509"/>
    </location>
</feature>
<accession>J0PUV1</accession>
<comment type="catalytic activity">
    <reaction evidence="3">
        <text>ATP + H2O = ADP + phosphate + H(+)</text>
        <dbReference type="Rhea" id="RHEA:13065"/>
        <dbReference type="ChEBI" id="CHEBI:15377"/>
        <dbReference type="ChEBI" id="CHEBI:15378"/>
        <dbReference type="ChEBI" id="CHEBI:30616"/>
        <dbReference type="ChEBI" id="CHEBI:43474"/>
        <dbReference type="ChEBI" id="CHEBI:456216"/>
    </reaction>
</comment>
<dbReference type="CDD" id="cd03221">
    <property type="entry name" value="ABCF_EF-3"/>
    <property type="match status" value="2"/>
</dbReference>
<dbReference type="FunFam" id="3.40.50.300:FF:000309">
    <property type="entry name" value="ABC transporter ATP-binding protein"/>
    <property type="match status" value="1"/>
</dbReference>
<dbReference type="InterPro" id="IPR051309">
    <property type="entry name" value="ABCF_ATPase"/>
</dbReference>
<evidence type="ECO:0000256" key="4">
    <source>
        <dbReference type="ARBA" id="ARBA00061478"/>
    </source>
</evidence>
<name>J0PUV1_9HYPH</name>
<dbReference type="GO" id="GO:0016887">
    <property type="term" value="F:ATP hydrolysis activity"/>
    <property type="evidence" value="ECO:0007669"/>
    <property type="project" value="InterPro"/>
</dbReference>
<sequence length="621" mass="70313">MAVPLLRLDRVFLTFGTTPLLNQACLSVEQGARIALVGRNGCGKSTLLKIAAGMREPSGGEIFRHPHATLRYVAQNPDCAGFEDINAYMEAGLDNNPDVAWIHKLRTNLGFVGTEKLTTLSGGERRRLSLLRAIAAKPDILLLDEPTNHLDLPTIEWLEGVLCSLRSAIVVISHDRRFLENVTHSTLWLDRGVTKRLEKRFSEFENWRDKVLQEEALEQHKLGRQIAREEQWLRYGVSARRKRNVRRLGALKELRQQHQTYTGQPGNALLTAAKSHNSGQLVLEAKRISKSYGDHVVVKDFSLRIQRGDRIGLVGPNGIGKTTLLSTLIGQEAVDSGTVRHGYNLSMALLDQQRILNEEETLAHYLTGGRGDTLVINGQERHVVSYMKDFLFLPEQARTPLKEFSGGERARLMLARLLSRPANFLILDEPTNDLDMETLDLLQEFIADFAGTVLLVSHDRDFLDRTVTHMLAPQGDGHWVLYAGGYSDMIAQNKQAALLRHKGKALSQRQVPTNSRVSENENPNASTNHGSMERQEKNKPRKLSYKQVYALEKLPEQIAALQDEIKKIEQELSDPALYCNDREHFERLSIMLEEKKKNCMSKEEEWLELELLREDIECMQS</sequence>
<keyword evidence="5" id="KW-0175">Coiled coil</keyword>
<dbReference type="Pfam" id="PF00005">
    <property type="entry name" value="ABC_tran"/>
    <property type="match status" value="2"/>
</dbReference>
<evidence type="ECO:0000256" key="3">
    <source>
        <dbReference type="ARBA" id="ARBA00049360"/>
    </source>
</evidence>
<dbReference type="InterPro" id="IPR027417">
    <property type="entry name" value="P-loop_NTPase"/>
</dbReference>
<evidence type="ECO:0000256" key="5">
    <source>
        <dbReference type="SAM" id="Coils"/>
    </source>
</evidence>
<dbReference type="PATRIC" id="fig|1094552.3.peg.1021"/>
<comment type="similarity">
    <text evidence="4">Belongs to the ABC transporter superfamily. ABCF family. Uup subfamily.</text>
</comment>
<feature type="domain" description="ABC transporter" evidence="7">
    <location>
        <begin position="6"/>
        <end position="216"/>
    </location>
</feature>
<dbReference type="EMBL" id="AIMC01000020">
    <property type="protein sequence ID" value="EJF76366.1"/>
    <property type="molecule type" value="Genomic_DNA"/>
</dbReference>
<organism evidence="8 9">
    <name type="scientific">Bartonella birtlesii LL-WM9</name>
    <dbReference type="NCBI Taxonomy" id="1094552"/>
    <lineage>
        <taxon>Bacteria</taxon>
        <taxon>Pseudomonadati</taxon>
        <taxon>Pseudomonadota</taxon>
        <taxon>Alphaproteobacteria</taxon>
        <taxon>Hyphomicrobiales</taxon>
        <taxon>Bartonellaceae</taxon>
        <taxon>Bartonella</taxon>
    </lineage>
</organism>
<protein>
    <recommendedName>
        <fullName evidence="7">ABC transporter domain-containing protein</fullName>
    </recommendedName>
</protein>
<dbReference type="HOGENOM" id="CLU_000604_36_0_5"/>
<evidence type="ECO:0000259" key="7">
    <source>
        <dbReference type="PROSITE" id="PS50893"/>
    </source>
</evidence>
<dbReference type="AlphaFoldDB" id="J0PUV1"/>
<reference evidence="8 9" key="1">
    <citation type="submission" date="2012-03" db="EMBL/GenBank/DDBJ databases">
        <title>The Genome Sequence of Bartonella birtlesii LL-WM9.</title>
        <authorList>
            <consortium name="The Broad Institute Genome Sequencing Platform"/>
            <consortium name="The Broad Institute Genome Sequencing Center for Infectious Disease"/>
            <person name="Feldgarden M."/>
            <person name="Kirby J."/>
            <person name="Kosoy M."/>
            <person name="Birtles R."/>
            <person name="Probert W.S."/>
            <person name="Chiaraviglio L."/>
            <person name="Young S.K."/>
            <person name="Zeng Q."/>
            <person name="Gargeya S."/>
            <person name="Fitzgerald M."/>
            <person name="Haas B."/>
            <person name="Abouelleil A."/>
            <person name="Alvarado L."/>
            <person name="Arachchi H.M."/>
            <person name="Berlin A."/>
            <person name="Chapman S.B."/>
            <person name="Gearin G."/>
            <person name="Goldberg J."/>
            <person name="Griggs A."/>
            <person name="Gujja S."/>
            <person name="Hansen M."/>
            <person name="Heiman D."/>
            <person name="Howarth C."/>
            <person name="Larimer J."/>
            <person name="Lui A."/>
            <person name="MacDonald P.J.P."/>
            <person name="McCowen C."/>
            <person name="Montmayeur A."/>
            <person name="Murphy C."/>
            <person name="Neiman D."/>
            <person name="Pearson M."/>
            <person name="Priest M."/>
            <person name="Roberts A."/>
            <person name="Saif S."/>
            <person name="Shea T."/>
            <person name="Sisk P."/>
            <person name="Stolte C."/>
            <person name="Sykes S."/>
            <person name="Wortman J."/>
            <person name="Nusbaum C."/>
            <person name="Birren B."/>
        </authorList>
    </citation>
    <scope>NUCLEOTIDE SEQUENCE [LARGE SCALE GENOMIC DNA]</scope>
    <source>
        <strain evidence="8 9">LL-WM9</strain>
    </source>
</reference>
<dbReference type="GO" id="GO:0003677">
    <property type="term" value="F:DNA binding"/>
    <property type="evidence" value="ECO:0007669"/>
    <property type="project" value="InterPro"/>
</dbReference>
<dbReference type="InterPro" id="IPR037118">
    <property type="entry name" value="Val-tRNA_synth_C_sf"/>
</dbReference>
<gene>
    <name evidence="8" type="ORF">ME7_00910</name>
</gene>
<proteinExistence type="inferred from homology"/>
<feature type="region of interest" description="Disordered" evidence="6">
    <location>
        <begin position="501"/>
        <end position="541"/>
    </location>
</feature>
<keyword evidence="2" id="KW-0067">ATP-binding</keyword>
<dbReference type="PANTHER" id="PTHR42855:SF1">
    <property type="entry name" value="ABC TRANSPORTER DOMAIN-CONTAINING PROTEIN"/>
    <property type="match status" value="1"/>
</dbReference>